<dbReference type="PROSITE" id="PS50111">
    <property type="entry name" value="CHEMOTAXIS_TRANSDUC_2"/>
    <property type="match status" value="1"/>
</dbReference>
<dbReference type="PANTHER" id="PTHR32089">
    <property type="entry name" value="METHYL-ACCEPTING CHEMOTAXIS PROTEIN MCPB"/>
    <property type="match status" value="1"/>
</dbReference>
<dbReference type="InterPro" id="IPR039379">
    <property type="entry name" value="Protoglobin_sensor_dom"/>
</dbReference>
<dbReference type="Gene3D" id="1.10.287.950">
    <property type="entry name" value="Methyl-accepting chemotaxis protein"/>
    <property type="match status" value="1"/>
</dbReference>
<dbReference type="OrthoDB" id="2489132at2"/>
<dbReference type="Pfam" id="PF00015">
    <property type="entry name" value="MCPsignal"/>
    <property type="match status" value="1"/>
</dbReference>
<evidence type="ECO:0000256" key="2">
    <source>
        <dbReference type="PROSITE-ProRule" id="PRU00284"/>
    </source>
</evidence>
<dbReference type="EMBL" id="LWQT01000120">
    <property type="protein sequence ID" value="OAN44040.1"/>
    <property type="molecule type" value="Genomic_DNA"/>
</dbReference>
<dbReference type="SUPFAM" id="SSF58104">
    <property type="entry name" value="Methyl-accepting chemotaxis protein (MCP) signaling domain"/>
    <property type="match status" value="1"/>
</dbReference>
<dbReference type="RefSeq" id="WP_068495833.1">
    <property type="nucleotide sequence ID" value="NZ_LWQT01000120.1"/>
</dbReference>
<dbReference type="InterPro" id="IPR044398">
    <property type="entry name" value="Globin-sensor_dom"/>
</dbReference>
<dbReference type="AlphaFoldDB" id="A0A178M5K2"/>
<dbReference type="SUPFAM" id="SSF46458">
    <property type="entry name" value="Globin-like"/>
    <property type="match status" value="1"/>
</dbReference>
<comment type="caution">
    <text evidence="4">The sequence shown here is derived from an EMBL/GenBank/DDBJ whole genome shotgun (WGS) entry which is preliminary data.</text>
</comment>
<dbReference type="GO" id="GO:0019825">
    <property type="term" value="F:oxygen binding"/>
    <property type="evidence" value="ECO:0007669"/>
    <property type="project" value="InterPro"/>
</dbReference>
<dbReference type="InterPro" id="IPR009050">
    <property type="entry name" value="Globin-like_sf"/>
</dbReference>
<dbReference type="GO" id="GO:0007165">
    <property type="term" value="P:signal transduction"/>
    <property type="evidence" value="ECO:0007669"/>
    <property type="project" value="UniProtKB-KW"/>
</dbReference>
<dbReference type="GO" id="GO:0020037">
    <property type="term" value="F:heme binding"/>
    <property type="evidence" value="ECO:0007669"/>
    <property type="project" value="InterPro"/>
</dbReference>
<dbReference type="CDD" id="cd01068">
    <property type="entry name" value="globin_sensor"/>
    <property type="match status" value="1"/>
</dbReference>
<sequence>MAADGVGDSRNRERLKFLRIEDDTVRTLRETRSLVDGALPAIADAFYGHLLKWPDTAKLLGDGSKVGHLKKTQQDHWRALFSGRFDDDYFDKAAVIGATHERIGLDNSRYLGGYCFVLERLIAQIHQKVDKARFAEVMGAVMRAAFLDMDVAISTYIERGEAGKLKREMLALSDAIDGEVAVTVGDIGAQVRRLIEGANELGDVAASLKTMAESVTGAVSVTGDNVQSVAGATEALEETSRDISAKVHGTSRLTDAAQGKMEEAAATVEGLKEATGRIQDVVRLIQSIAGQTRMLALNATIEAARAGDMGKGFAVVADEVKRLARLTEDGIQGVNSQAKAIGHATEQTVSMVEEVTRSIQEINSIAQEVNRASEQQIAATSEIRGNADQAAHHTATVSGHARSVLDQADRTGITAQRVNELSAVVQRDVSDLQRRLGIILRSSAAGDRRAVVRVAVGVAFKGRLGKREIAGHTGDLSTKGTVLAGLNDKAQVGDMGAVEFDGIGSLTCDAVAASVLGLHLRFRDVSVDAQKAIRAIQERAREEEKVYIQAVQSVSGGVSAAFETAVKQGRITETDLFDTQYDPITGTDPQQFLAKHATLTDDVVHQFTESVLDRDPRIVICCVADRNGYIATHNKKYSQPQRPDDRLWNMANSRNRRIFDDRAGLVAARNTNPYYVQTYPRDMGGGNFVLLKEFDAPITVRGRHWGCVRLAVKP</sequence>
<dbReference type="GO" id="GO:0016020">
    <property type="term" value="C:membrane"/>
    <property type="evidence" value="ECO:0007669"/>
    <property type="project" value="InterPro"/>
</dbReference>
<dbReference type="SMART" id="SM00283">
    <property type="entry name" value="MA"/>
    <property type="match status" value="1"/>
</dbReference>
<dbReference type="PANTHER" id="PTHR32089:SF112">
    <property type="entry name" value="LYSOZYME-LIKE PROTEIN-RELATED"/>
    <property type="match status" value="1"/>
</dbReference>
<dbReference type="Gene3D" id="1.10.490.10">
    <property type="entry name" value="Globins"/>
    <property type="match status" value="1"/>
</dbReference>
<evidence type="ECO:0000256" key="1">
    <source>
        <dbReference type="ARBA" id="ARBA00023224"/>
    </source>
</evidence>
<keyword evidence="5" id="KW-1185">Reference proteome</keyword>
<dbReference type="Proteomes" id="UP000078428">
    <property type="component" value="Unassembled WGS sequence"/>
</dbReference>
<evidence type="ECO:0000259" key="3">
    <source>
        <dbReference type="PROSITE" id="PS50111"/>
    </source>
</evidence>
<dbReference type="InterPro" id="IPR012292">
    <property type="entry name" value="Globin/Proto"/>
</dbReference>
<dbReference type="Pfam" id="PF11563">
    <property type="entry name" value="Protoglobin"/>
    <property type="match status" value="1"/>
</dbReference>
<evidence type="ECO:0000313" key="4">
    <source>
        <dbReference type="EMBL" id="OAN44040.1"/>
    </source>
</evidence>
<feature type="domain" description="Methyl-accepting transducer" evidence="3">
    <location>
        <begin position="183"/>
        <end position="422"/>
    </location>
</feature>
<protein>
    <submittedName>
        <fullName evidence="4">Chemotaxis protein</fullName>
    </submittedName>
</protein>
<name>A0A178M5K2_9PROT</name>
<dbReference type="STRING" id="1285242.A6A04_09185"/>
<proteinExistence type="predicted"/>
<keyword evidence="1 2" id="KW-0807">Transducer</keyword>
<dbReference type="InterPro" id="IPR004089">
    <property type="entry name" value="MCPsignal_dom"/>
</dbReference>
<evidence type="ECO:0000313" key="5">
    <source>
        <dbReference type="Proteomes" id="UP000078428"/>
    </source>
</evidence>
<reference evidence="4 5" key="1">
    <citation type="submission" date="2016-04" db="EMBL/GenBank/DDBJ databases">
        <title>Draft genome sequence of freshwater magnetotactic bacteria Magnetospirillum marisnigri SP-1 and Magnetospirillum moscoviense BB-1.</title>
        <authorList>
            <person name="Koziaeva V."/>
            <person name="Dziuba M.V."/>
            <person name="Ivanov T.M."/>
            <person name="Kuznetsov B."/>
            <person name="Grouzdev D.S."/>
        </authorList>
    </citation>
    <scope>NUCLEOTIDE SEQUENCE [LARGE SCALE GENOMIC DNA]</scope>
    <source>
        <strain evidence="4 5">SP-1</strain>
    </source>
</reference>
<accession>A0A178M5K2</accession>
<gene>
    <name evidence="4" type="ORF">A6A04_09185</name>
</gene>
<organism evidence="4 5">
    <name type="scientific">Paramagnetospirillum marisnigri</name>
    <dbReference type="NCBI Taxonomy" id="1285242"/>
    <lineage>
        <taxon>Bacteria</taxon>
        <taxon>Pseudomonadati</taxon>
        <taxon>Pseudomonadota</taxon>
        <taxon>Alphaproteobacteria</taxon>
        <taxon>Rhodospirillales</taxon>
        <taxon>Magnetospirillaceae</taxon>
        <taxon>Paramagnetospirillum</taxon>
    </lineage>
</organism>